<dbReference type="NCBIfam" id="TIGR01930">
    <property type="entry name" value="AcCoA-C-Actrans"/>
    <property type="match status" value="1"/>
</dbReference>
<dbReference type="PANTHER" id="PTHR18919">
    <property type="entry name" value="ACETYL-COA C-ACYLTRANSFERASE"/>
    <property type="match status" value="1"/>
</dbReference>
<keyword evidence="5 11" id="KW-0808">Transferase</keyword>
<evidence type="ECO:0000256" key="3">
    <source>
        <dbReference type="ARBA" id="ARBA00010982"/>
    </source>
</evidence>
<dbReference type="PROSITE" id="PS00737">
    <property type="entry name" value="THIOLASE_2"/>
    <property type="match status" value="1"/>
</dbReference>
<gene>
    <name evidence="14" type="ORF">K0M31_005070</name>
</gene>
<protein>
    <recommendedName>
        <fullName evidence="10">acetyl-CoA C-acyltransferase</fullName>
        <ecNumber evidence="10">2.3.1.16</ecNumber>
    </recommendedName>
</protein>
<dbReference type="AlphaFoldDB" id="A0AA40FWN9"/>
<dbReference type="InterPro" id="IPR016039">
    <property type="entry name" value="Thiolase-like"/>
</dbReference>
<evidence type="ECO:0000259" key="13">
    <source>
        <dbReference type="Pfam" id="PF02803"/>
    </source>
</evidence>
<dbReference type="EC" id="2.3.1.16" evidence="10"/>
<evidence type="ECO:0000313" key="15">
    <source>
        <dbReference type="Proteomes" id="UP001177670"/>
    </source>
</evidence>
<comment type="pathway">
    <text evidence="2">Lipid metabolism; fatty acid beta-oxidation.</text>
</comment>
<evidence type="ECO:0000256" key="2">
    <source>
        <dbReference type="ARBA" id="ARBA00005005"/>
    </source>
</evidence>
<dbReference type="InterPro" id="IPR020617">
    <property type="entry name" value="Thiolase_C"/>
</dbReference>
<organism evidence="14 15">
    <name type="scientific">Melipona bicolor</name>
    <dbReference type="NCBI Taxonomy" id="60889"/>
    <lineage>
        <taxon>Eukaryota</taxon>
        <taxon>Metazoa</taxon>
        <taxon>Ecdysozoa</taxon>
        <taxon>Arthropoda</taxon>
        <taxon>Hexapoda</taxon>
        <taxon>Insecta</taxon>
        <taxon>Pterygota</taxon>
        <taxon>Neoptera</taxon>
        <taxon>Endopterygota</taxon>
        <taxon>Hymenoptera</taxon>
        <taxon>Apocrita</taxon>
        <taxon>Aculeata</taxon>
        <taxon>Apoidea</taxon>
        <taxon>Anthophila</taxon>
        <taxon>Apidae</taxon>
        <taxon>Melipona</taxon>
    </lineage>
</organism>
<evidence type="ECO:0000256" key="1">
    <source>
        <dbReference type="ARBA" id="ARBA00004173"/>
    </source>
</evidence>
<dbReference type="PROSITE" id="PS00098">
    <property type="entry name" value="THIOLASE_1"/>
    <property type="match status" value="1"/>
</dbReference>
<dbReference type="Pfam" id="PF00108">
    <property type="entry name" value="Thiolase_N"/>
    <property type="match status" value="1"/>
</dbReference>
<keyword evidence="6" id="KW-0276">Fatty acid metabolism</keyword>
<evidence type="ECO:0000256" key="8">
    <source>
        <dbReference type="ARBA" id="ARBA00023128"/>
    </source>
</evidence>
<comment type="similarity">
    <text evidence="3 11">Belongs to the thiolase-like superfamily. Thiolase family.</text>
</comment>
<evidence type="ECO:0000256" key="11">
    <source>
        <dbReference type="RuleBase" id="RU003557"/>
    </source>
</evidence>
<dbReference type="CDD" id="cd00751">
    <property type="entry name" value="thiolase"/>
    <property type="match status" value="1"/>
</dbReference>
<comment type="subcellular location">
    <subcellularLocation>
        <location evidence="1">Mitochondrion</location>
    </subcellularLocation>
</comment>
<accession>A0AA40FWN9</accession>
<dbReference type="FunFam" id="3.40.47.10:FF:000011">
    <property type="entry name" value="3-ketoacyl-CoA thiolase"/>
    <property type="match status" value="1"/>
</dbReference>
<dbReference type="Gene3D" id="3.40.47.10">
    <property type="match status" value="1"/>
</dbReference>
<dbReference type="GO" id="GO:0006635">
    <property type="term" value="P:fatty acid beta-oxidation"/>
    <property type="evidence" value="ECO:0007669"/>
    <property type="project" value="TreeGrafter"/>
</dbReference>
<name>A0AA40FWN9_9HYME</name>
<keyword evidence="4" id="KW-0963">Cytoplasm</keyword>
<evidence type="ECO:0000259" key="12">
    <source>
        <dbReference type="Pfam" id="PF00108"/>
    </source>
</evidence>
<evidence type="ECO:0000256" key="4">
    <source>
        <dbReference type="ARBA" id="ARBA00022490"/>
    </source>
</evidence>
<evidence type="ECO:0000256" key="9">
    <source>
        <dbReference type="ARBA" id="ARBA00023315"/>
    </source>
</evidence>
<dbReference type="PROSITE" id="PS00099">
    <property type="entry name" value="THIOLASE_3"/>
    <property type="match status" value="1"/>
</dbReference>
<dbReference type="InterPro" id="IPR002155">
    <property type="entry name" value="Thiolase"/>
</dbReference>
<dbReference type="InterPro" id="IPR020610">
    <property type="entry name" value="Thiolase_AS"/>
</dbReference>
<keyword evidence="7" id="KW-0443">Lipid metabolism</keyword>
<proteinExistence type="inferred from homology"/>
<dbReference type="InterPro" id="IPR020613">
    <property type="entry name" value="Thiolase_CS"/>
</dbReference>
<evidence type="ECO:0000256" key="6">
    <source>
        <dbReference type="ARBA" id="ARBA00022832"/>
    </source>
</evidence>
<comment type="caution">
    <text evidence="14">The sequence shown here is derived from an EMBL/GenBank/DDBJ whole genome shotgun (WGS) entry which is preliminary data.</text>
</comment>
<dbReference type="PANTHER" id="PTHR18919:SF153">
    <property type="entry name" value="TRIFUNCTIONAL ENZYME SUBUNIT BETA, MITOCHONDRIAL"/>
    <property type="match status" value="1"/>
</dbReference>
<evidence type="ECO:0000256" key="7">
    <source>
        <dbReference type="ARBA" id="ARBA00023098"/>
    </source>
</evidence>
<evidence type="ECO:0000256" key="5">
    <source>
        <dbReference type="ARBA" id="ARBA00022679"/>
    </source>
</evidence>
<dbReference type="InterPro" id="IPR020616">
    <property type="entry name" value="Thiolase_N"/>
</dbReference>
<dbReference type="InterPro" id="IPR020615">
    <property type="entry name" value="Thiolase_acyl_enz_int_AS"/>
</dbReference>
<dbReference type="Proteomes" id="UP001177670">
    <property type="component" value="Unassembled WGS sequence"/>
</dbReference>
<keyword evidence="9 11" id="KW-0012">Acyltransferase</keyword>
<dbReference type="GO" id="GO:0003988">
    <property type="term" value="F:acetyl-CoA C-acyltransferase activity"/>
    <property type="evidence" value="ECO:0007669"/>
    <property type="project" value="UniProtKB-EC"/>
</dbReference>
<dbReference type="SUPFAM" id="SSF53901">
    <property type="entry name" value="Thiolase-like"/>
    <property type="match status" value="2"/>
</dbReference>
<dbReference type="Pfam" id="PF02803">
    <property type="entry name" value="Thiolase_C"/>
    <property type="match status" value="1"/>
</dbReference>
<dbReference type="EMBL" id="JAHYIQ010000014">
    <property type="protein sequence ID" value="KAK1126434.1"/>
    <property type="molecule type" value="Genomic_DNA"/>
</dbReference>
<feature type="domain" description="Thiolase N-terminal" evidence="12">
    <location>
        <begin position="43"/>
        <end position="313"/>
    </location>
</feature>
<feature type="domain" description="Thiolase C-terminal" evidence="13">
    <location>
        <begin position="320"/>
        <end position="460"/>
    </location>
</feature>
<keyword evidence="8" id="KW-0496">Mitochondrion</keyword>
<dbReference type="GO" id="GO:0005739">
    <property type="term" value="C:mitochondrion"/>
    <property type="evidence" value="ECO:0007669"/>
    <property type="project" value="UniProtKB-SubCell"/>
</dbReference>
<evidence type="ECO:0000313" key="14">
    <source>
        <dbReference type="EMBL" id="KAK1126434.1"/>
    </source>
</evidence>
<reference evidence="14" key="1">
    <citation type="submission" date="2021-10" db="EMBL/GenBank/DDBJ databases">
        <title>Melipona bicolor Genome sequencing and assembly.</title>
        <authorList>
            <person name="Araujo N.S."/>
            <person name="Arias M.C."/>
        </authorList>
    </citation>
    <scope>NUCLEOTIDE SEQUENCE</scope>
    <source>
        <strain evidence="14">USP_2M_L1-L4_2017</strain>
        <tissue evidence="14">Whole body</tissue>
    </source>
</reference>
<evidence type="ECO:0000256" key="10">
    <source>
        <dbReference type="ARBA" id="ARBA00024073"/>
    </source>
</evidence>
<sequence length="466" mass="50753">MHSLAKNGFLMKKSFPKYGSAINNLRSNKFYATKNNHAAKNIVYIDGVRTPFLQSGTSYKNLMAYDLARQSLVALQNKIKFPKEIIEYIIYGTVMQEVRTSNIAREAALAAGYSDRTPAHTVTMACISSNQALTTGMGLIACGVYEAIIAGGVEFMSDIPIRHSRRMRSLMLQANKAKTVGQKLQLLASIRPSHFVPDLPAVAEFSSNETMGHSGDRLAAAFGISREEQDEYALRSHTLAAKAQQQGHLTDIVPYKVPNESRVVDKDNGIRASTSEQLAKLKPAFVKPYGGVTAANSSFLTDGASAALIMTEEKALQLGLTPKAYLRNFIYVSQDPVDQLLLSPTYAIPQVLQKAKLNIKDIGVWEIHEAFAGQILANLKALDSDWFAQNYLGRSSKVGIPDLNKWNAWGGSLSIGHPFAATGVRLATHTANRLIKEDQQFGLIAACAAGGQGVGMIMERYPGAKI</sequence>
<keyword evidence="15" id="KW-1185">Reference proteome</keyword>